<dbReference type="AlphaFoldDB" id="A0A8H6XL02"/>
<evidence type="ECO:0000256" key="5">
    <source>
        <dbReference type="ARBA" id="ARBA00023033"/>
    </source>
</evidence>
<dbReference type="Proteomes" id="UP000623467">
    <property type="component" value="Unassembled WGS sequence"/>
</dbReference>
<dbReference type="InterPro" id="IPR002938">
    <property type="entry name" value="FAD-bd"/>
</dbReference>
<dbReference type="Pfam" id="PF01494">
    <property type="entry name" value="FAD_binding_3"/>
    <property type="match status" value="1"/>
</dbReference>
<dbReference type="InterPro" id="IPR050493">
    <property type="entry name" value="FAD-dep_Monooxygenase_BioMet"/>
</dbReference>
<keyword evidence="8" id="KW-1185">Reference proteome</keyword>
<dbReference type="EMBL" id="JACAZH010000025">
    <property type="protein sequence ID" value="KAF7342569.1"/>
    <property type="molecule type" value="Genomic_DNA"/>
</dbReference>
<reference evidence="7" key="1">
    <citation type="submission" date="2020-05" db="EMBL/GenBank/DDBJ databases">
        <title>Mycena genomes resolve the evolution of fungal bioluminescence.</title>
        <authorList>
            <person name="Tsai I.J."/>
        </authorList>
    </citation>
    <scope>NUCLEOTIDE SEQUENCE</scope>
    <source>
        <strain evidence="7">160909Yilan</strain>
    </source>
</reference>
<keyword evidence="3" id="KW-0274">FAD</keyword>
<gene>
    <name evidence="7" type="ORF">MSAN_02013400</name>
</gene>
<dbReference type="InterPro" id="IPR036188">
    <property type="entry name" value="FAD/NAD-bd_sf"/>
</dbReference>
<keyword evidence="4" id="KW-0560">Oxidoreductase</keyword>
<comment type="similarity">
    <text evidence="1">Belongs to the paxM FAD-dependent monooxygenase family.</text>
</comment>
<feature type="domain" description="FAD-binding" evidence="6">
    <location>
        <begin position="155"/>
        <end position="363"/>
    </location>
</feature>
<comment type="caution">
    <text evidence="7">The sequence shown here is derived from an EMBL/GenBank/DDBJ whole genome shotgun (WGS) entry which is preliminary data.</text>
</comment>
<evidence type="ECO:0000256" key="2">
    <source>
        <dbReference type="ARBA" id="ARBA00022630"/>
    </source>
</evidence>
<dbReference type="Gene3D" id="3.50.50.60">
    <property type="entry name" value="FAD/NAD(P)-binding domain"/>
    <property type="match status" value="1"/>
</dbReference>
<evidence type="ECO:0000313" key="7">
    <source>
        <dbReference type="EMBL" id="KAF7342569.1"/>
    </source>
</evidence>
<dbReference type="SUPFAM" id="SSF54373">
    <property type="entry name" value="FAD-linked reductases, C-terminal domain"/>
    <property type="match status" value="1"/>
</dbReference>
<protein>
    <submittedName>
        <fullName evidence="7">FAD/NAD(P)-binding domain-containing protein</fullName>
    </submittedName>
</protein>
<keyword evidence="2" id="KW-0285">Flavoprotein</keyword>
<evidence type="ECO:0000313" key="8">
    <source>
        <dbReference type="Proteomes" id="UP000623467"/>
    </source>
</evidence>
<evidence type="ECO:0000256" key="4">
    <source>
        <dbReference type="ARBA" id="ARBA00023002"/>
    </source>
</evidence>
<dbReference type="PRINTS" id="PR00420">
    <property type="entry name" value="RNGMNOXGNASE"/>
</dbReference>
<evidence type="ECO:0000256" key="3">
    <source>
        <dbReference type="ARBA" id="ARBA00022827"/>
    </source>
</evidence>
<evidence type="ECO:0000256" key="1">
    <source>
        <dbReference type="ARBA" id="ARBA00007992"/>
    </source>
</evidence>
<accession>A0A8H6XL02</accession>
<dbReference type="SUPFAM" id="SSF51905">
    <property type="entry name" value="FAD/NAD(P)-binding domain"/>
    <property type="match status" value="1"/>
</dbReference>
<dbReference type="OrthoDB" id="9993796at2759"/>
<dbReference type="GO" id="GO:0071949">
    <property type="term" value="F:FAD binding"/>
    <property type="evidence" value="ECO:0007669"/>
    <property type="project" value="InterPro"/>
</dbReference>
<dbReference type="PANTHER" id="PTHR13789">
    <property type="entry name" value="MONOOXYGENASE"/>
    <property type="match status" value="1"/>
</dbReference>
<sequence length="413" mass="45046">MSLATSPHSPLNISVVGAGIAGLAAATALRRSGHHVEIFEAVERKTEIGAAFVATLNTQVVLEYLGYSKENLHSVNFDGTVAFDALTGEGRTNPWLLPELKNKPNLLVLRTDLHAELERLALGPGEGPPAKLHLASKVIDCSPERGLLTLSDGRVITSDLILGADGISSFIRTTIVGHSVKGVKSGLSCYRALIEMSKLEGVPGLEWIQEGISGARSATKRGKPFRMLFMYPCRGRQFFNFGGIFEDPHQDDPEWKGEATRDEVLEAYVDFHPKFQPVLAALDDRVLRWQLRKVPTLPTWVRGHATLLGDAAHGTLPTLAQGAAMAIEEAGALGVLFPMGTTPADVPARLAAYQELRKERGEFVGRESLEQATLPAKFGEYPRSLKTQEYLLGYNTIKETQSFFEKTFGSDAR</sequence>
<name>A0A8H6XL02_9AGAR</name>
<dbReference type="Pfam" id="PF13450">
    <property type="entry name" value="NAD_binding_8"/>
    <property type="match status" value="1"/>
</dbReference>
<evidence type="ECO:0000259" key="6">
    <source>
        <dbReference type="Pfam" id="PF01494"/>
    </source>
</evidence>
<dbReference type="GO" id="GO:0004497">
    <property type="term" value="F:monooxygenase activity"/>
    <property type="evidence" value="ECO:0007669"/>
    <property type="project" value="UniProtKB-KW"/>
</dbReference>
<keyword evidence="5" id="KW-0503">Monooxygenase</keyword>
<dbReference type="PANTHER" id="PTHR13789:SF314">
    <property type="entry name" value="FAD-BINDING DOMAIN-CONTAINING PROTEIN"/>
    <property type="match status" value="1"/>
</dbReference>
<proteinExistence type="inferred from homology"/>
<organism evidence="7 8">
    <name type="scientific">Mycena sanguinolenta</name>
    <dbReference type="NCBI Taxonomy" id="230812"/>
    <lineage>
        <taxon>Eukaryota</taxon>
        <taxon>Fungi</taxon>
        <taxon>Dikarya</taxon>
        <taxon>Basidiomycota</taxon>
        <taxon>Agaricomycotina</taxon>
        <taxon>Agaricomycetes</taxon>
        <taxon>Agaricomycetidae</taxon>
        <taxon>Agaricales</taxon>
        <taxon>Marasmiineae</taxon>
        <taxon>Mycenaceae</taxon>
        <taxon>Mycena</taxon>
    </lineage>
</organism>